<dbReference type="Proteomes" id="UP001488805">
    <property type="component" value="Unassembled WGS sequence"/>
</dbReference>
<organism evidence="2 3">
    <name type="scientific">Zoarces viviparus</name>
    <name type="common">Viviparous eelpout</name>
    <name type="synonym">Blennius viviparus</name>
    <dbReference type="NCBI Taxonomy" id="48416"/>
    <lineage>
        <taxon>Eukaryota</taxon>
        <taxon>Metazoa</taxon>
        <taxon>Chordata</taxon>
        <taxon>Craniata</taxon>
        <taxon>Vertebrata</taxon>
        <taxon>Euteleostomi</taxon>
        <taxon>Actinopterygii</taxon>
        <taxon>Neopterygii</taxon>
        <taxon>Teleostei</taxon>
        <taxon>Neoteleostei</taxon>
        <taxon>Acanthomorphata</taxon>
        <taxon>Eupercaria</taxon>
        <taxon>Perciformes</taxon>
        <taxon>Cottioidei</taxon>
        <taxon>Zoarcales</taxon>
        <taxon>Zoarcidae</taxon>
        <taxon>Zoarcinae</taxon>
        <taxon>Zoarces</taxon>
    </lineage>
</organism>
<gene>
    <name evidence="2" type="ORF">VZT92_004640</name>
</gene>
<comment type="caution">
    <text evidence="2">The sequence shown here is derived from an EMBL/GenBank/DDBJ whole genome shotgun (WGS) entry which is preliminary data.</text>
</comment>
<feature type="region of interest" description="Disordered" evidence="1">
    <location>
        <begin position="42"/>
        <end position="67"/>
    </location>
</feature>
<accession>A0AAW1FWZ8</accession>
<dbReference type="AlphaFoldDB" id="A0AAW1FWZ8"/>
<keyword evidence="3" id="KW-1185">Reference proteome</keyword>
<feature type="compositionally biased region" description="Low complexity" evidence="1">
    <location>
        <begin position="42"/>
        <end position="51"/>
    </location>
</feature>
<sequence length="97" mass="10374">MPFPAFLFSACPRGYRRIGALMSGASPCTRIYLRGEFPVSHAAGKSSHGSAFRGNVTGPRSEGVAGKKEKQTPKLACGVRSKCSVKCCGWRLRGLLN</sequence>
<evidence type="ECO:0000256" key="1">
    <source>
        <dbReference type="SAM" id="MobiDB-lite"/>
    </source>
</evidence>
<evidence type="ECO:0000313" key="3">
    <source>
        <dbReference type="Proteomes" id="UP001488805"/>
    </source>
</evidence>
<protein>
    <submittedName>
        <fullName evidence="2">Uncharacterized protein</fullName>
    </submittedName>
</protein>
<evidence type="ECO:0000313" key="2">
    <source>
        <dbReference type="EMBL" id="KAK9539540.1"/>
    </source>
</evidence>
<proteinExistence type="predicted"/>
<name>A0AAW1FWZ8_ZOAVI</name>
<dbReference type="EMBL" id="JBCEZU010000023">
    <property type="protein sequence ID" value="KAK9539540.1"/>
    <property type="molecule type" value="Genomic_DNA"/>
</dbReference>
<reference evidence="2 3" key="1">
    <citation type="journal article" date="2024" name="Genome Biol. Evol.">
        <title>Chromosome-level genome assembly of the viviparous eelpout Zoarces viviparus.</title>
        <authorList>
            <person name="Fuhrmann N."/>
            <person name="Brasseur M.V."/>
            <person name="Bakowski C.E."/>
            <person name="Podsiadlowski L."/>
            <person name="Prost S."/>
            <person name="Krehenwinkel H."/>
            <person name="Mayer C."/>
        </authorList>
    </citation>
    <scope>NUCLEOTIDE SEQUENCE [LARGE SCALE GENOMIC DNA]</scope>
    <source>
        <strain evidence="2">NO-MEL_2022_Ind0_liver</strain>
    </source>
</reference>